<dbReference type="EMBL" id="MU003710">
    <property type="protein sequence ID" value="KAF2805371.1"/>
    <property type="molecule type" value="Genomic_DNA"/>
</dbReference>
<dbReference type="AlphaFoldDB" id="A0A6A6Y974"/>
<feature type="region of interest" description="Disordered" evidence="3">
    <location>
        <begin position="314"/>
        <end position="339"/>
    </location>
</feature>
<reference evidence="7" key="3">
    <citation type="submission" date="2025-04" db="UniProtKB">
        <authorList>
            <consortium name="RefSeq"/>
        </authorList>
    </citation>
    <scope>IDENTIFICATION</scope>
    <source>
        <strain evidence="7">CBS 304.34</strain>
    </source>
</reference>
<keyword evidence="6" id="KW-1185">Reference proteome</keyword>
<sequence length="688" mass="76229">MAAAVASPSPLTSMFHPESEVLNTIPDPRTPSPIVPASRSGSTDSRASQHPDLSNEVAALSTKLINSINTQTRLDDSLQESRHELETARQRLKVLEASDKEHTEAIEKGLLVSRSDYDKMEARLRKEVADERQMKAAVDKEKRRIESELEQLTTALFTEANEMVADARKKTEDAEKRNESLKQQLSDTEVLLRSHQEQLQDLKAVMQQMSSEGETETNTHISTAPSTPGLAPQDKMNRIFEAANLTPNTPGSDDIPPDHPLRFSHLIHPVLRSDTVAYNEFQEMLRTARASAPSSRAASGNYGGLNVMGLGSLTQNGSTTSLPSANNSPSLGSTGSPRDSLISTPLKDAKFYKRAVVEDIEPTLRLDVAPGISWLARRTVLTSMTVGSLVVEPHPPIPKFRGPVFSCSLCGENRIGDEYVRKFRFRTSEADDAQRYPLCDYCLTRVRTSCDYIGFLRMVHNGHWRAETEEEKKAAWEESVRLRERMFWSRLGGGVVPSFIPLRDSPRSPHFANGRGIAGRKSDSSEMVRELQTDTVDVRDVTNGGLKPSPKELDPFTGTEKGKRVSIGKTVLEATEEKKLDTEEEKRIEKEAEAQLHNEVRKSLQRMELREVQPEETTNEENPTPPVETIEPEPPVETVEAKLPVETVEPEPIPTLAVPTSTSTSASRATSPSKKGDRLSITIPGSFE</sequence>
<dbReference type="GO" id="GO:0070319">
    <property type="term" value="C:Golgi to plasma membrane transport vesicle"/>
    <property type="evidence" value="ECO:0007669"/>
    <property type="project" value="TreeGrafter"/>
</dbReference>
<feature type="compositionally biased region" description="Low complexity" evidence="3">
    <location>
        <begin position="654"/>
        <end position="673"/>
    </location>
</feature>
<name>A0A6A6Y974_9PEZI</name>
<dbReference type="RefSeq" id="XP_033572335.1">
    <property type="nucleotide sequence ID" value="XM_033717069.1"/>
</dbReference>
<evidence type="ECO:0000256" key="1">
    <source>
        <dbReference type="ARBA" id="ARBA00023054"/>
    </source>
</evidence>
<evidence type="ECO:0000313" key="5">
    <source>
        <dbReference type="EMBL" id="KAF2805371.1"/>
    </source>
</evidence>
<dbReference type="GeneID" id="54457962"/>
<dbReference type="InterPro" id="IPR040351">
    <property type="entry name" value="RAB3IL/RAB3IP/Sec2"/>
</dbReference>
<accession>A0A6A6Y974</accession>
<dbReference type="SUPFAM" id="SSF144284">
    <property type="entry name" value="Sec2 N-terminal region"/>
    <property type="match status" value="1"/>
</dbReference>
<evidence type="ECO:0000259" key="4">
    <source>
        <dbReference type="Pfam" id="PF06428"/>
    </source>
</evidence>
<dbReference type="PANTHER" id="PTHR14430:SF0">
    <property type="entry name" value="SEC2P DOMAIN-CONTAINING PROTEIN"/>
    <property type="match status" value="1"/>
</dbReference>
<reference evidence="5 7" key="1">
    <citation type="journal article" date="2020" name="Stud. Mycol.">
        <title>101 Dothideomycetes genomes: a test case for predicting lifestyles and emergence of pathogens.</title>
        <authorList>
            <person name="Haridas S."/>
            <person name="Albert R."/>
            <person name="Binder M."/>
            <person name="Bloem J."/>
            <person name="Labutti K."/>
            <person name="Salamov A."/>
            <person name="Andreopoulos B."/>
            <person name="Baker S."/>
            <person name="Barry K."/>
            <person name="Bills G."/>
            <person name="Bluhm B."/>
            <person name="Cannon C."/>
            <person name="Castanera R."/>
            <person name="Culley D."/>
            <person name="Daum C."/>
            <person name="Ezra D."/>
            <person name="Gonzalez J."/>
            <person name="Henrissat B."/>
            <person name="Kuo A."/>
            <person name="Liang C."/>
            <person name="Lipzen A."/>
            <person name="Lutzoni F."/>
            <person name="Magnuson J."/>
            <person name="Mondo S."/>
            <person name="Nolan M."/>
            <person name="Ohm R."/>
            <person name="Pangilinan J."/>
            <person name="Park H.-J."/>
            <person name="Ramirez L."/>
            <person name="Alfaro M."/>
            <person name="Sun H."/>
            <person name="Tritt A."/>
            <person name="Yoshinaga Y."/>
            <person name="Zwiers L.-H."/>
            <person name="Turgeon B."/>
            <person name="Goodwin S."/>
            <person name="Spatafora J."/>
            <person name="Crous P."/>
            <person name="Grigoriev I."/>
        </authorList>
    </citation>
    <scope>NUCLEOTIDE SEQUENCE</scope>
    <source>
        <strain evidence="5 7">CBS 304.34</strain>
    </source>
</reference>
<dbReference type="GO" id="GO:0006887">
    <property type="term" value="P:exocytosis"/>
    <property type="evidence" value="ECO:0007669"/>
    <property type="project" value="TreeGrafter"/>
</dbReference>
<feature type="compositionally biased region" description="Polar residues" evidence="3">
    <location>
        <begin position="39"/>
        <end position="52"/>
    </location>
</feature>
<dbReference type="OrthoDB" id="1748564at2759"/>
<dbReference type="CDD" id="cd21044">
    <property type="entry name" value="Rab11BD_RAB3IP_like"/>
    <property type="match status" value="1"/>
</dbReference>
<dbReference type="InterPro" id="IPR009449">
    <property type="entry name" value="Sec2_N"/>
</dbReference>
<dbReference type="Pfam" id="PF25555">
    <property type="entry name" value="RAB3A-like_C"/>
    <property type="match status" value="1"/>
</dbReference>
<evidence type="ECO:0000313" key="7">
    <source>
        <dbReference type="RefSeq" id="XP_033572335.1"/>
    </source>
</evidence>
<dbReference type="Gene3D" id="6.10.140.910">
    <property type="match status" value="1"/>
</dbReference>
<dbReference type="GO" id="GO:0005085">
    <property type="term" value="F:guanyl-nucleotide exchange factor activity"/>
    <property type="evidence" value="ECO:0007669"/>
    <property type="project" value="InterPro"/>
</dbReference>
<feature type="compositionally biased region" description="Basic and acidic residues" evidence="3">
    <location>
        <begin position="575"/>
        <end position="613"/>
    </location>
</feature>
<feature type="region of interest" description="Disordered" evidence="3">
    <location>
        <begin position="540"/>
        <end position="688"/>
    </location>
</feature>
<feature type="region of interest" description="Disordered" evidence="3">
    <location>
        <begin position="1"/>
        <end position="53"/>
    </location>
</feature>
<reference evidence="7" key="2">
    <citation type="submission" date="2020-04" db="EMBL/GenBank/DDBJ databases">
        <authorList>
            <consortium name="NCBI Genome Project"/>
        </authorList>
    </citation>
    <scope>NUCLEOTIDE SEQUENCE</scope>
    <source>
        <strain evidence="7">CBS 304.34</strain>
    </source>
</reference>
<evidence type="ECO:0000313" key="6">
    <source>
        <dbReference type="Proteomes" id="UP000504636"/>
    </source>
</evidence>
<dbReference type="Pfam" id="PF06428">
    <property type="entry name" value="Sec2p"/>
    <property type="match status" value="1"/>
</dbReference>
<dbReference type="PANTHER" id="PTHR14430">
    <property type="entry name" value="RABIN3-RELATED"/>
    <property type="match status" value="1"/>
</dbReference>
<evidence type="ECO:0000256" key="3">
    <source>
        <dbReference type="SAM" id="MobiDB-lite"/>
    </source>
</evidence>
<dbReference type="Proteomes" id="UP000504636">
    <property type="component" value="Unplaced"/>
</dbReference>
<evidence type="ECO:0000256" key="2">
    <source>
        <dbReference type="SAM" id="Coils"/>
    </source>
</evidence>
<keyword evidence="1 2" id="KW-0175">Coiled coil</keyword>
<protein>
    <submittedName>
        <fullName evidence="5 7">Sec2p-domain-containing protein</fullName>
    </submittedName>
</protein>
<feature type="domain" description="GDP/GTP exchange factor Sec2 N-terminal" evidence="4">
    <location>
        <begin position="71"/>
        <end position="210"/>
    </location>
</feature>
<gene>
    <name evidence="5 7" type="ORF">BDZ99DRAFT_424766</name>
</gene>
<organism evidence="5">
    <name type="scientific">Mytilinidion resinicola</name>
    <dbReference type="NCBI Taxonomy" id="574789"/>
    <lineage>
        <taxon>Eukaryota</taxon>
        <taxon>Fungi</taxon>
        <taxon>Dikarya</taxon>
        <taxon>Ascomycota</taxon>
        <taxon>Pezizomycotina</taxon>
        <taxon>Dothideomycetes</taxon>
        <taxon>Pleosporomycetidae</taxon>
        <taxon>Mytilinidiales</taxon>
        <taxon>Mytilinidiaceae</taxon>
        <taxon>Mytilinidion</taxon>
    </lineage>
</organism>
<dbReference type="GO" id="GO:0051286">
    <property type="term" value="C:cell tip"/>
    <property type="evidence" value="ECO:0007669"/>
    <property type="project" value="TreeGrafter"/>
</dbReference>
<feature type="coiled-coil region" evidence="2">
    <location>
        <begin position="135"/>
        <end position="212"/>
    </location>
</feature>
<proteinExistence type="predicted"/>